<name>A0A8B6G3W5_MYTGA</name>
<proteinExistence type="predicted"/>
<keyword evidence="2" id="KW-1185">Reference proteome</keyword>
<dbReference type="SUPFAM" id="SSF48403">
    <property type="entry name" value="Ankyrin repeat"/>
    <property type="match status" value="1"/>
</dbReference>
<dbReference type="EMBL" id="UYJE01007816">
    <property type="protein sequence ID" value="VDI58241.1"/>
    <property type="molecule type" value="Genomic_DNA"/>
</dbReference>
<comment type="caution">
    <text evidence="1">The sequence shown here is derived from an EMBL/GenBank/DDBJ whole genome shotgun (WGS) entry which is preliminary data.</text>
</comment>
<dbReference type="AlphaFoldDB" id="A0A8B6G3W5"/>
<evidence type="ECO:0000313" key="2">
    <source>
        <dbReference type="Proteomes" id="UP000596742"/>
    </source>
</evidence>
<dbReference type="InterPro" id="IPR036770">
    <property type="entry name" value="Ankyrin_rpt-contain_sf"/>
</dbReference>
<reference evidence="1" key="1">
    <citation type="submission" date="2018-11" db="EMBL/GenBank/DDBJ databases">
        <authorList>
            <person name="Alioto T."/>
            <person name="Alioto T."/>
        </authorList>
    </citation>
    <scope>NUCLEOTIDE SEQUENCE</scope>
</reference>
<dbReference type="Gene3D" id="1.25.40.20">
    <property type="entry name" value="Ankyrin repeat-containing domain"/>
    <property type="match status" value="1"/>
</dbReference>
<gene>
    <name evidence="1" type="ORF">MGAL_10B000715</name>
</gene>
<dbReference type="OrthoDB" id="10314716at2759"/>
<protein>
    <submittedName>
        <fullName evidence="1">Uncharacterized protein</fullName>
    </submittedName>
</protein>
<feature type="non-terminal residue" evidence="1">
    <location>
        <position position="136"/>
    </location>
</feature>
<evidence type="ECO:0000313" key="1">
    <source>
        <dbReference type="EMBL" id="VDI58241.1"/>
    </source>
</evidence>
<sequence>MEDAMKNACMSGETEIVKLFLDKVDISLLGLRIDIVISCQKGWDEIVSLLLERVDHSLFDFTAAMNEACRCGEADIVELLIQKVDHKFFNFENAIKEAFQSHLNENLVLILLKYINNSTWDIEGMSKKARENGWRK</sequence>
<accession>A0A8B6G3W5</accession>
<dbReference type="Proteomes" id="UP000596742">
    <property type="component" value="Unassembled WGS sequence"/>
</dbReference>
<organism evidence="1 2">
    <name type="scientific">Mytilus galloprovincialis</name>
    <name type="common">Mediterranean mussel</name>
    <dbReference type="NCBI Taxonomy" id="29158"/>
    <lineage>
        <taxon>Eukaryota</taxon>
        <taxon>Metazoa</taxon>
        <taxon>Spiralia</taxon>
        <taxon>Lophotrochozoa</taxon>
        <taxon>Mollusca</taxon>
        <taxon>Bivalvia</taxon>
        <taxon>Autobranchia</taxon>
        <taxon>Pteriomorphia</taxon>
        <taxon>Mytilida</taxon>
        <taxon>Mytiloidea</taxon>
        <taxon>Mytilidae</taxon>
        <taxon>Mytilinae</taxon>
        <taxon>Mytilus</taxon>
    </lineage>
</organism>